<proteinExistence type="inferred from homology"/>
<accession>A0ABM0M0T7</accession>
<keyword evidence="6" id="KW-0808">Transferase</keyword>
<feature type="compositionally biased region" description="Low complexity" evidence="15">
    <location>
        <begin position="454"/>
        <end position="473"/>
    </location>
</feature>
<dbReference type="InterPro" id="IPR013083">
    <property type="entry name" value="Znf_RING/FYVE/PHD"/>
</dbReference>
<dbReference type="CDD" id="cd16750">
    <property type="entry name" value="RING-HC_SH3RF3"/>
    <property type="match status" value="1"/>
</dbReference>
<protein>
    <recommendedName>
        <fullName evidence="4">RING-type E3 ubiquitin transferase</fullName>
        <ecNumber evidence="4">2.3.2.27</ecNumber>
    </recommendedName>
</protein>
<dbReference type="CDD" id="cd11785">
    <property type="entry name" value="SH3_SH3RF_C"/>
    <property type="match status" value="1"/>
</dbReference>
<dbReference type="Pfam" id="PF00097">
    <property type="entry name" value="zf-C3HC4"/>
    <property type="match status" value="1"/>
</dbReference>
<feature type="compositionally biased region" description="Polar residues" evidence="15">
    <location>
        <begin position="368"/>
        <end position="377"/>
    </location>
</feature>
<feature type="compositionally biased region" description="Polar residues" evidence="15">
    <location>
        <begin position="616"/>
        <end position="627"/>
    </location>
</feature>
<dbReference type="InterPro" id="IPR028502">
    <property type="entry name" value="SH3RF3_RING-HC_Zfn"/>
</dbReference>
<keyword evidence="7" id="KW-0479">Metal-binding</keyword>
<feature type="compositionally biased region" description="Polar residues" evidence="15">
    <location>
        <begin position="418"/>
        <end position="427"/>
    </location>
</feature>
<dbReference type="SUPFAM" id="SSF50044">
    <property type="entry name" value="SH3-domain"/>
    <property type="match status" value="3"/>
</dbReference>
<feature type="region of interest" description="Disordered" evidence="15">
    <location>
        <begin position="331"/>
        <end position="543"/>
    </location>
</feature>
<dbReference type="InterPro" id="IPR018957">
    <property type="entry name" value="Znf_C3HC4_RING-type"/>
</dbReference>
<evidence type="ECO:0000256" key="7">
    <source>
        <dbReference type="ARBA" id="ARBA00022723"/>
    </source>
</evidence>
<feature type="domain" description="SH3" evidence="16">
    <location>
        <begin position="125"/>
        <end position="184"/>
    </location>
</feature>
<dbReference type="InterPro" id="IPR035816">
    <property type="entry name" value="SH3RF1/SH3RF3_SH3_4"/>
</dbReference>
<feature type="region of interest" description="Disordered" evidence="15">
    <location>
        <begin position="556"/>
        <end position="654"/>
    </location>
</feature>
<feature type="compositionally biased region" description="Pro residues" evidence="15">
    <location>
        <begin position="517"/>
        <end position="528"/>
    </location>
</feature>
<dbReference type="Proteomes" id="UP000694865">
    <property type="component" value="Unplaced"/>
</dbReference>
<dbReference type="Gene3D" id="2.30.30.40">
    <property type="entry name" value="SH3 Domains"/>
    <property type="match status" value="3"/>
</dbReference>
<keyword evidence="11" id="KW-0862">Zinc</keyword>
<evidence type="ECO:0000256" key="13">
    <source>
        <dbReference type="PROSITE-ProRule" id="PRU00175"/>
    </source>
</evidence>
<dbReference type="InterPro" id="IPR001841">
    <property type="entry name" value="Znf_RING"/>
</dbReference>
<dbReference type="PRINTS" id="PR00452">
    <property type="entry name" value="SH3DOMAIN"/>
</dbReference>
<feature type="compositionally biased region" description="Polar residues" evidence="15">
    <location>
        <begin position="331"/>
        <end position="350"/>
    </location>
</feature>
<keyword evidence="8" id="KW-0677">Repeat</keyword>
<evidence type="ECO:0000256" key="11">
    <source>
        <dbReference type="ARBA" id="ARBA00022833"/>
    </source>
</evidence>
<keyword evidence="5 14" id="KW-0728">SH3 domain</keyword>
<dbReference type="InterPro" id="IPR036028">
    <property type="entry name" value="SH3-like_dom_sf"/>
</dbReference>
<dbReference type="SUPFAM" id="SSF57850">
    <property type="entry name" value="RING/U-box"/>
    <property type="match status" value="1"/>
</dbReference>
<evidence type="ECO:0000313" key="18">
    <source>
        <dbReference type="Proteomes" id="UP000694865"/>
    </source>
</evidence>
<evidence type="ECO:0000256" key="8">
    <source>
        <dbReference type="ARBA" id="ARBA00022737"/>
    </source>
</evidence>
<dbReference type="SMART" id="SM00184">
    <property type="entry name" value="RING"/>
    <property type="match status" value="1"/>
</dbReference>
<feature type="compositionally biased region" description="Polar residues" evidence="15">
    <location>
        <begin position="114"/>
        <end position="127"/>
    </location>
</feature>
<feature type="compositionally biased region" description="Polar residues" evidence="15">
    <location>
        <begin position="503"/>
        <end position="512"/>
    </location>
</feature>
<dbReference type="GeneID" id="102808823"/>
<feature type="compositionally biased region" description="Basic and acidic residues" evidence="15">
    <location>
        <begin position="572"/>
        <end position="583"/>
    </location>
</feature>
<keyword evidence="10" id="KW-0833">Ubl conjugation pathway</keyword>
<dbReference type="PROSITE" id="PS50002">
    <property type="entry name" value="SH3"/>
    <property type="match status" value="3"/>
</dbReference>
<feature type="compositionally biased region" description="Low complexity" evidence="15">
    <location>
        <begin position="489"/>
        <end position="502"/>
    </location>
</feature>
<evidence type="ECO:0000256" key="12">
    <source>
        <dbReference type="ARBA" id="ARBA00022843"/>
    </source>
</evidence>
<evidence type="ECO:0000256" key="15">
    <source>
        <dbReference type="SAM" id="MobiDB-lite"/>
    </source>
</evidence>
<feature type="compositionally biased region" description="Low complexity" evidence="15">
    <location>
        <begin position="398"/>
        <end position="415"/>
    </location>
</feature>
<reference evidence="19" key="1">
    <citation type="submission" date="2025-08" db="UniProtKB">
        <authorList>
            <consortium name="RefSeq"/>
        </authorList>
    </citation>
    <scope>IDENTIFICATION</scope>
    <source>
        <tissue evidence="19">Testes</tissue>
    </source>
</reference>
<dbReference type="PROSITE" id="PS50089">
    <property type="entry name" value="ZF_RING_2"/>
    <property type="match status" value="1"/>
</dbReference>
<evidence type="ECO:0000256" key="4">
    <source>
        <dbReference type="ARBA" id="ARBA00012483"/>
    </source>
</evidence>
<feature type="domain" description="RING-type" evidence="17">
    <location>
        <begin position="12"/>
        <end position="53"/>
    </location>
</feature>
<evidence type="ECO:0000256" key="6">
    <source>
        <dbReference type="ARBA" id="ARBA00022679"/>
    </source>
</evidence>
<feature type="compositionally biased region" description="Polar residues" evidence="15">
    <location>
        <begin position="556"/>
        <end position="570"/>
    </location>
</feature>
<keyword evidence="9 13" id="KW-0863">Zinc-finger</keyword>
<dbReference type="InterPro" id="IPR050384">
    <property type="entry name" value="Endophilin_SH3RF"/>
</dbReference>
<feature type="compositionally biased region" description="Basic and acidic residues" evidence="15">
    <location>
        <begin position="606"/>
        <end position="615"/>
    </location>
</feature>
<name>A0ABM0M0T7_SACKO</name>
<dbReference type="SMART" id="SM00326">
    <property type="entry name" value="SH3"/>
    <property type="match status" value="3"/>
</dbReference>
<feature type="domain" description="SH3" evidence="16">
    <location>
        <begin position="657"/>
        <end position="716"/>
    </location>
</feature>
<dbReference type="PROSITE" id="PS00518">
    <property type="entry name" value="ZF_RING_1"/>
    <property type="match status" value="1"/>
</dbReference>
<gene>
    <name evidence="19" type="primary">LOC102808823</name>
</gene>
<dbReference type="Pfam" id="PF00018">
    <property type="entry name" value="SH3_1"/>
    <property type="match status" value="3"/>
</dbReference>
<comment type="catalytic activity">
    <reaction evidence="1">
        <text>S-ubiquitinyl-[E2 ubiquitin-conjugating enzyme]-L-cysteine + [acceptor protein]-L-lysine = [E2 ubiquitin-conjugating enzyme]-L-cysteine + N(6)-ubiquitinyl-[acceptor protein]-L-lysine.</text>
        <dbReference type="EC" id="2.3.2.27"/>
    </reaction>
</comment>
<comment type="similarity">
    <text evidence="3">Belongs to the SH3RF family.</text>
</comment>
<dbReference type="PANTHER" id="PTHR14167">
    <property type="entry name" value="SH3 DOMAIN-CONTAINING"/>
    <property type="match status" value="1"/>
</dbReference>
<sequence>MDEDSLNDLLECSVCLERLDESSKVLPCQHTFCKRCLEEIVNSRKELRCPECRVLVRCSVDQLPANILLVRLLGGMSSSLVGKRGPPEKPSSKSKQASGRSGHTGSGGRAGSDHQPTTGKTQENTNKPCARGLYNFEGKEPGDLAFHKEDMIYLLKKIDDNWFQGELKGHIGFLPSNYVQVITPLPKDPPQCKALFDFDISDQDEKDCLSFSKDEIFSVIKQVDENWAEGQKGDKIGIFPLSYVERKINVWNKSCSLFGINPANQASHGSAPNSVEEDSRNKSSQKRHSFTLFPNANKGSKDTQRHSMEIGAPVLISCSNPTATTLLETQFPQPSTSSLLQPTPVSQGSSRPPAMQDGILVPIPVLPQRSTQGVTSSDRPRPKNTPPQLVPEQSRVVLTSSGTSGGLSLSKSSGGDNVVSTQQQSETFPIKIAPPPSTRRNSSPNAHRHTAQIVSTTRTATPAVTSTPASSLTEVTSTRHNAPAPPPISSMSTSSTRTQSASVPRTNPTSVSRNNPAPVPRANAPPVPASTTSNSSPDVGSYQPLNSAAAATITPPNKSAIQISGNQSPYARSDKKRDKEKVFKKLQVFKKTRPPPPPPWMVPSGDESRHMRSESLPDQTSLNNSSILADHRKSESLDESAGATASGVSRPPKTAPLVRERYRVIVPYPPQSNEELELKIGDTVYVHKKRDDGWYKGTLQRTGKTGLFPGSFVDKF</sequence>
<evidence type="ECO:0000256" key="9">
    <source>
        <dbReference type="ARBA" id="ARBA00022771"/>
    </source>
</evidence>
<dbReference type="PRINTS" id="PR00499">
    <property type="entry name" value="P67PHOX"/>
</dbReference>
<dbReference type="Gene3D" id="3.30.40.10">
    <property type="entry name" value="Zinc/RING finger domain, C3HC4 (zinc finger)"/>
    <property type="match status" value="1"/>
</dbReference>
<feature type="region of interest" description="Disordered" evidence="15">
    <location>
        <begin position="266"/>
        <end position="305"/>
    </location>
</feature>
<evidence type="ECO:0000259" key="17">
    <source>
        <dbReference type="PROSITE" id="PS50089"/>
    </source>
</evidence>
<keyword evidence="12" id="KW-0832">Ubl conjugation</keyword>
<dbReference type="PANTHER" id="PTHR14167:SF51">
    <property type="entry name" value="RING-TYPE E3 UBIQUITIN TRANSFERASE"/>
    <property type="match status" value="1"/>
</dbReference>
<feature type="region of interest" description="Disordered" evidence="15">
    <location>
        <begin position="79"/>
        <end position="132"/>
    </location>
</feature>
<comment type="pathway">
    <text evidence="2">Protein modification; protein ubiquitination.</text>
</comment>
<dbReference type="RefSeq" id="XP_006813628.1">
    <property type="nucleotide sequence ID" value="XM_006813565.1"/>
</dbReference>
<feature type="compositionally biased region" description="Polar residues" evidence="15">
    <location>
        <begin position="530"/>
        <end position="543"/>
    </location>
</feature>
<feature type="domain" description="SH3" evidence="16">
    <location>
        <begin position="187"/>
        <end position="249"/>
    </location>
</feature>
<evidence type="ECO:0000313" key="19">
    <source>
        <dbReference type="RefSeq" id="XP_006813628.1"/>
    </source>
</evidence>
<evidence type="ECO:0000256" key="3">
    <source>
        <dbReference type="ARBA" id="ARBA00008649"/>
    </source>
</evidence>
<feature type="compositionally biased region" description="Basic residues" evidence="15">
    <location>
        <begin position="584"/>
        <end position="593"/>
    </location>
</feature>
<evidence type="ECO:0000256" key="14">
    <source>
        <dbReference type="PROSITE-ProRule" id="PRU00192"/>
    </source>
</evidence>
<dbReference type="EC" id="2.3.2.27" evidence="4"/>
<evidence type="ECO:0000256" key="1">
    <source>
        <dbReference type="ARBA" id="ARBA00000900"/>
    </source>
</evidence>
<evidence type="ECO:0000256" key="2">
    <source>
        <dbReference type="ARBA" id="ARBA00004906"/>
    </source>
</evidence>
<dbReference type="InterPro" id="IPR001452">
    <property type="entry name" value="SH3_domain"/>
</dbReference>
<organism evidence="18 19">
    <name type="scientific">Saccoglossus kowalevskii</name>
    <name type="common">Acorn worm</name>
    <dbReference type="NCBI Taxonomy" id="10224"/>
    <lineage>
        <taxon>Eukaryota</taxon>
        <taxon>Metazoa</taxon>
        <taxon>Hemichordata</taxon>
        <taxon>Enteropneusta</taxon>
        <taxon>Harrimaniidae</taxon>
        <taxon>Saccoglossus</taxon>
    </lineage>
</organism>
<evidence type="ECO:0000259" key="16">
    <source>
        <dbReference type="PROSITE" id="PS50002"/>
    </source>
</evidence>
<evidence type="ECO:0000256" key="10">
    <source>
        <dbReference type="ARBA" id="ARBA00022786"/>
    </source>
</evidence>
<dbReference type="CDD" id="cd11787">
    <property type="entry name" value="SH3_SH3RF_2"/>
    <property type="match status" value="1"/>
</dbReference>
<evidence type="ECO:0000256" key="5">
    <source>
        <dbReference type="ARBA" id="ARBA00022443"/>
    </source>
</evidence>
<dbReference type="InterPro" id="IPR017907">
    <property type="entry name" value="Znf_RING_CS"/>
</dbReference>
<keyword evidence="18" id="KW-1185">Reference proteome</keyword>